<dbReference type="NCBIfam" id="TIGR00254">
    <property type="entry name" value="GGDEF"/>
    <property type="match status" value="1"/>
</dbReference>
<dbReference type="Gene3D" id="3.20.20.450">
    <property type="entry name" value="EAL domain"/>
    <property type="match status" value="1"/>
</dbReference>
<dbReference type="Pfam" id="PF00990">
    <property type="entry name" value="GGDEF"/>
    <property type="match status" value="1"/>
</dbReference>
<evidence type="ECO:0000313" key="5">
    <source>
        <dbReference type="Proteomes" id="UP001294412"/>
    </source>
</evidence>
<dbReference type="PANTHER" id="PTHR44757">
    <property type="entry name" value="DIGUANYLATE CYCLASE DGCP"/>
    <property type="match status" value="1"/>
</dbReference>
<feature type="transmembrane region" description="Helical" evidence="1">
    <location>
        <begin position="172"/>
        <end position="193"/>
    </location>
</feature>
<dbReference type="SUPFAM" id="SSF141868">
    <property type="entry name" value="EAL domain-like"/>
    <property type="match status" value="1"/>
</dbReference>
<dbReference type="Proteomes" id="UP001294412">
    <property type="component" value="Unassembled WGS sequence"/>
</dbReference>
<feature type="domain" description="EAL" evidence="2">
    <location>
        <begin position="543"/>
        <end position="792"/>
    </location>
</feature>
<dbReference type="Gene3D" id="3.30.70.270">
    <property type="match status" value="1"/>
</dbReference>
<sequence length="809" mass="89570">MSITSRIIAGSFVFLSLMVAFALFSLQTQSAALELSDRIYSASVVPLDRLHAAQSKADALRGRLEPSTTDSTRGPGLIESEKQEFREAIGQIRSDFDLVLASPISTETAAVISQMRYPLSRLSMSNGKLSTRAAVSDLTDLSRDLDRAIESLRADLAADRAEAERRSTSGNWLTMAGLGAIVLAIAAFTILTVRSIRGALRKVAHTAANIGSDTWEQPVVRRVPSEVRGLLETLSGIHLRFRSSTESMSVQSNALAGELEEKRDQMAAALNNMTQALCMLDADKKLLVSNEVFSYYFGTHAIGTPAKQFLRDPRLTAPLPRNETSVMLTETENGEIMEVKRRGMAGRGLLITFEDITERREIAERLEHMAAHDGLTDLPNRKCFVDEIEALLLKKRGDFALMVLDLRNFKSINDNYGHPVGDAMLSELGDRLVRIGGPRAIVARLGGDEFGILFTGAKDLEGIGSFASSVLASFDEPFEIDGRRITSSAAIGVVQVNAQEKEEGTNADILLQNCDLALYEAKASDFATWRIFDPAMRNRKRERREMERDLRTALENNEFELFYQPFVDAGQSAVSGFEALLRWRHPEKGLVPPGLFVPLAEQTGLIEAIGVWCLETACLEAASWSSDMTISVNMSPVQFKSTRLVADVDRALSMSGLDPRRLQIEVTESLFIDESENILSILQDFRKRGLTISMDDFGTGYSSLGYLSRFPFDKIKIDQSFVRDLSRPENIAIVRSVIGLSRALDMKVLAEGIETREQMDILIREGCLEMQGYYFARPLPASELPRMIADITARWNGDLRIQRQGRAAA</sequence>
<comment type="caution">
    <text evidence="4">The sequence shown here is derived from an EMBL/GenBank/DDBJ whole genome shotgun (WGS) entry which is preliminary data.</text>
</comment>
<keyword evidence="1" id="KW-1133">Transmembrane helix</keyword>
<dbReference type="PROSITE" id="PS50883">
    <property type="entry name" value="EAL"/>
    <property type="match status" value="1"/>
</dbReference>
<evidence type="ECO:0000259" key="3">
    <source>
        <dbReference type="PROSITE" id="PS50887"/>
    </source>
</evidence>
<dbReference type="InterPro" id="IPR001633">
    <property type="entry name" value="EAL_dom"/>
</dbReference>
<keyword evidence="5" id="KW-1185">Reference proteome</keyword>
<feature type="domain" description="GGDEF" evidence="3">
    <location>
        <begin position="397"/>
        <end position="534"/>
    </location>
</feature>
<dbReference type="SUPFAM" id="SSF55073">
    <property type="entry name" value="Nucleotide cyclase"/>
    <property type="match status" value="1"/>
</dbReference>
<keyword evidence="1" id="KW-0472">Membrane</keyword>
<dbReference type="RefSeq" id="WP_322186660.1">
    <property type="nucleotide sequence ID" value="NZ_JAXLPB010000002.1"/>
</dbReference>
<organism evidence="4 5">
    <name type="scientific">Fulvimarina uroteuthidis</name>
    <dbReference type="NCBI Taxonomy" id="3098149"/>
    <lineage>
        <taxon>Bacteria</taxon>
        <taxon>Pseudomonadati</taxon>
        <taxon>Pseudomonadota</taxon>
        <taxon>Alphaproteobacteria</taxon>
        <taxon>Hyphomicrobiales</taxon>
        <taxon>Aurantimonadaceae</taxon>
        <taxon>Fulvimarina</taxon>
    </lineage>
</organism>
<evidence type="ECO:0000259" key="2">
    <source>
        <dbReference type="PROSITE" id="PS50883"/>
    </source>
</evidence>
<dbReference type="InterPro" id="IPR000160">
    <property type="entry name" value="GGDEF_dom"/>
</dbReference>
<dbReference type="Gene3D" id="3.30.450.20">
    <property type="entry name" value="PAS domain"/>
    <property type="match status" value="1"/>
</dbReference>
<name>A0ABU5I4W9_9HYPH</name>
<keyword evidence="1" id="KW-0812">Transmembrane</keyword>
<dbReference type="InterPro" id="IPR043128">
    <property type="entry name" value="Rev_trsase/Diguanyl_cyclase"/>
</dbReference>
<dbReference type="EMBL" id="JAXLPB010000002">
    <property type="protein sequence ID" value="MDY8109206.1"/>
    <property type="molecule type" value="Genomic_DNA"/>
</dbReference>
<gene>
    <name evidence="4" type="ORF">U0C82_08620</name>
</gene>
<proteinExistence type="predicted"/>
<dbReference type="InterPro" id="IPR035919">
    <property type="entry name" value="EAL_sf"/>
</dbReference>
<reference evidence="4 5" key="1">
    <citation type="submission" date="2023-12" db="EMBL/GenBank/DDBJ databases">
        <title>Description of Novel Strain Fulvimarina sp. 2208YS6-2-32 isolated from Uroteuthis (Photololigo) edulis.</title>
        <authorList>
            <person name="Park J.-S."/>
        </authorList>
    </citation>
    <scope>NUCLEOTIDE SEQUENCE [LARGE SCALE GENOMIC DNA]</scope>
    <source>
        <strain evidence="4 5">2208YS6-2-32</strain>
    </source>
</reference>
<dbReference type="InterPro" id="IPR052155">
    <property type="entry name" value="Biofilm_reg_signaling"/>
</dbReference>
<dbReference type="PANTHER" id="PTHR44757:SF2">
    <property type="entry name" value="BIOFILM ARCHITECTURE MAINTENANCE PROTEIN MBAA"/>
    <property type="match status" value="1"/>
</dbReference>
<dbReference type="Pfam" id="PF00563">
    <property type="entry name" value="EAL"/>
    <property type="match status" value="1"/>
</dbReference>
<dbReference type="InterPro" id="IPR029787">
    <property type="entry name" value="Nucleotide_cyclase"/>
</dbReference>
<evidence type="ECO:0000256" key="1">
    <source>
        <dbReference type="SAM" id="Phobius"/>
    </source>
</evidence>
<dbReference type="CDD" id="cd01949">
    <property type="entry name" value="GGDEF"/>
    <property type="match status" value="1"/>
</dbReference>
<dbReference type="SMART" id="SM00267">
    <property type="entry name" value="GGDEF"/>
    <property type="match status" value="1"/>
</dbReference>
<dbReference type="SMART" id="SM00052">
    <property type="entry name" value="EAL"/>
    <property type="match status" value="1"/>
</dbReference>
<protein>
    <submittedName>
        <fullName evidence="4">EAL domain-containing protein</fullName>
    </submittedName>
</protein>
<dbReference type="CDD" id="cd01948">
    <property type="entry name" value="EAL"/>
    <property type="match status" value="1"/>
</dbReference>
<dbReference type="PROSITE" id="PS50887">
    <property type="entry name" value="GGDEF"/>
    <property type="match status" value="1"/>
</dbReference>
<evidence type="ECO:0000313" key="4">
    <source>
        <dbReference type="EMBL" id="MDY8109206.1"/>
    </source>
</evidence>
<accession>A0ABU5I4W9</accession>